<dbReference type="RefSeq" id="XP_056580373.1">
    <property type="nucleotide sequence ID" value="XM_056724123.1"/>
</dbReference>
<reference evidence="1" key="1">
    <citation type="submission" date="2022-12" db="EMBL/GenBank/DDBJ databases">
        <authorList>
            <person name="Petersen C."/>
        </authorList>
    </citation>
    <scope>NUCLEOTIDE SEQUENCE</scope>
    <source>
        <strain evidence="1">IBT 3081</strain>
    </source>
</reference>
<sequence>MGNIPKSFNIIGTASTRPDHLVKGDSGVDAARIRNRNNAANMLRYLCELSSQARGDEYTRRSFDGVARVLSATVTQHLITISAHWTMEQSNDGFYYTHLLKDIATERITHDQWNEVSGWLQNSIKFVVDKTRAQVGVDL</sequence>
<dbReference type="EMBL" id="JAPZBT010000002">
    <property type="protein sequence ID" value="KAJ5374387.1"/>
    <property type="molecule type" value="Genomic_DNA"/>
</dbReference>
<name>A0A9W9SA61_9EURO</name>
<evidence type="ECO:0000313" key="2">
    <source>
        <dbReference type="Proteomes" id="UP001147752"/>
    </source>
</evidence>
<dbReference type="GeneID" id="81463306"/>
<evidence type="ECO:0000313" key="1">
    <source>
        <dbReference type="EMBL" id="KAJ5374387.1"/>
    </source>
</evidence>
<gene>
    <name evidence="1" type="ORF">N7517_006393</name>
</gene>
<protein>
    <submittedName>
        <fullName evidence="1">Uncharacterized protein</fullName>
    </submittedName>
</protein>
<dbReference type="OrthoDB" id="4365556at2759"/>
<keyword evidence="2" id="KW-1185">Reference proteome</keyword>
<dbReference type="AlphaFoldDB" id="A0A9W9SA61"/>
<reference evidence="1" key="2">
    <citation type="journal article" date="2023" name="IMA Fungus">
        <title>Comparative genomic study of the Penicillium genus elucidates a diverse pangenome and 15 lateral gene transfer events.</title>
        <authorList>
            <person name="Petersen C."/>
            <person name="Sorensen T."/>
            <person name="Nielsen M.R."/>
            <person name="Sondergaard T.E."/>
            <person name="Sorensen J.L."/>
            <person name="Fitzpatrick D.A."/>
            <person name="Frisvad J.C."/>
            <person name="Nielsen K.L."/>
        </authorList>
    </citation>
    <scope>NUCLEOTIDE SEQUENCE</scope>
    <source>
        <strain evidence="1">IBT 3081</strain>
    </source>
</reference>
<organism evidence="1 2">
    <name type="scientific">Penicillium concentricum</name>
    <dbReference type="NCBI Taxonomy" id="293559"/>
    <lineage>
        <taxon>Eukaryota</taxon>
        <taxon>Fungi</taxon>
        <taxon>Dikarya</taxon>
        <taxon>Ascomycota</taxon>
        <taxon>Pezizomycotina</taxon>
        <taxon>Eurotiomycetes</taxon>
        <taxon>Eurotiomycetidae</taxon>
        <taxon>Eurotiales</taxon>
        <taxon>Aspergillaceae</taxon>
        <taxon>Penicillium</taxon>
    </lineage>
</organism>
<dbReference type="Proteomes" id="UP001147752">
    <property type="component" value="Unassembled WGS sequence"/>
</dbReference>
<proteinExistence type="predicted"/>
<accession>A0A9W9SA61</accession>
<comment type="caution">
    <text evidence="1">The sequence shown here is derived from an EMBL/GenBank/DDBJ whole genome shotgun (WGS) entry which is preliminary data.</text>
</comment>